<feature type="compositionally biased region" description="Low complexity" evidence="1">
    <location>
        <begin position="117"/>
        <end position="130"/>
    </location>
</feature>
<protein>
    <submittedName>
        <fullName evidence="2">Uncharacterized protein</fullName>
    </submittedName>
</protein>
<reference evidence="2" key="1">
    <citation type="submission" date="2023-10" db="EMBL/GenBank/DDBJ databases">
        <authorList>
            <person name="Chen Y."/>
            <person name="Shah S."/>
            <person name="Dougan E. K."/>
            <person name="Thang M."/>
            <person name="Chan C."/>
        </authorList>
    </citation>
    <scope>NUCLEOTIDE SEQUENCE [LARGE SCALE GENOMIC DNA]</scope>
</reference>
<gene>
    <name evidence="2" type="ORF">PCOR1329_LOCUS1649</name>
</gene>
<sequence>GWDQFDWLTKDAESPLLVGNDWGVVEVIETTLHSQLLKLSPAQELAASRSGLGRGLVRLLDFACLWASQIDQEDRVLVLSSSQEFCRFAAEVGAVRAVHADEAKRRLLEGPQGGGQPPAEEAAEGGAQSATAAAAGTRFSAELVSSLFLSGAAAHLGGSAARAAEAGGLLGELQERQRRRRRPPSGAIELLSSARTLLGLDTGDPETAGCAKHIDEALRRWERIVTGRMP</sequence>
<accession>A0ABN9PBY8</accession>
<dbReference type="Proteomes" id="UP001189429">
    <property type="component" value="Unassembled WGS sequence"/>
</dbReference>
<dbReference type="EMBL" id="CAUYUJ010000404">
    <property type="protein sequence ID" value="CAK0790356.1"/>
    <property type="molecule type" value="Genomic_DNA"/>
</dbReference>
<feature type="region of interest" description="Disordered" evidence="1">
    <location>
        <begin position="108"/>
        <end position="130"/>
    </location>
</feature>
<organism evidence="2 3">
    <name type="scientific">Prorocentrum cordatum</name>
    <dbReference type="NCBI Taxonomy" id="2364126"/>
    <lineage>
        <taxon>Eukaryota</taxon>
        <taxon>Sar</taxon>
        <taxon>Alveolata</taxon>
        <taxon>Dinophyceae</taxon>
        <taxon>Prorocentrales</taxon>
        <taxon>Prorocentraceae</taxon>
        <taxon>Prorocentrum</taxon>
    </lineage>
</organism>
<keyword evidence="3" id="KW-1185">Reference proteome</keyword>
<evidence type="ECO:0000256" key="1">
    <source>
        <dbReference type="SAM" id="MobiDB-lite"/>
    </source>
</evidence>
<proteinExistence type="predicted"/>
<feature type="non-terminal residue" evidence="2">
    <location>
        <position position="1"/>
    </location>
</feature>
<evidence type="ECO:0000313" key="3">
    <source>
        <dbReference type="Proteomes" id="UP001189429"/>
    </source>
</evidence>
<name>A0ABN9PBY8_9DINO</name>
<evidence type="ECO:0000313" key="2">
    <source>
        <dbReference type="EMBL" id="CAK0790356.1"/>
    </source>
</evidence>
<comment type="caution">
    <text evidence="2">The sequence shown here is derived from an EMBL/GenBank/DDBJ whole genome shotgun (WGS) entry which is preliminary data.</text>
</comment>